<name>A0A6J7GV70_9ZZZZ</name>
<dbReference type="AlphaFoldDB" id="A0A6J7GV70"/>
<feature type="region of interest" description="Disordered" evidence="1">
    <location>
        <begin position="1"/>
        <end position="35"/>
    </location>
</feature>
<sequence>MIESDDFEPKGEIIYPPQLAGRHFLNEEIPPEDTN</sequence>
<protein>
    <submittedName>
        <fullName evidence="3">Unannotated protein</fullName>
    </submittedName>
</protein>
<organism evidence="3">
    <name type="scientific">freshwater metagenome</name>
    <dbReference type="NCBI Taxonomy" id="449393"/>
    <lineage>
        <taxon>unclassified sequences</taxon>
        <taxon>metagenomes</taxon>
        <taxon>ecological metagenomes</taxon>
    </lineage>
</organism>
<dbReference type="EMBL" id="CAEZVB010000019">
    <property type="protein sequence ID" value="CAB4618860.1"/>
    <property type="molecule type" value="Genomic_DNA"/>
</dbReference>
<reference evidence="3" key="1">
    <citation type="submission" date="2020-05" db="EMBL/GenBank/DDBJ databases">
        <authorList>
            <person name="Chiriac C."/>
            <person name="Salcher M."/>
            <person name="Ghai R."/>
            <person name="Kavagutti S V."/>
        </authorList>
    </citation>
    <scope>NUCLEOTIDE SEQUENCE</scope>
</reference>
<evidence type="ECO:0000256" key="1">
    <source>
        <dbReference type="SAM" id="MobiDB-lite"/>
    </source>
</evidence>
<evidence type="ECO:0000313" key="3">
    <source>
        <dbReference type="EMBL" id="CAB4908555.1"/>
    </source>
</evidence>
<evidence type="ECO:0000313" key="2">
    <source>
        <dbReference type="EMBL" id="CAB4618860.1"/>
    </source>
</evidence>
<dbReference type="EMBL" id="CAFBMO010000035">
    <property type="protein sequence ID" value="CAB4908555.1"/>
    <property type="molecule type" value="Genomic_DNA"/>
</dbReference>
<proteinExistence type="predicted"/>
<gene>
    <name evidence="2" type="ORF">UFOPK1908_00597</name>
    <name evidence="3" type="ORF">UFOPK3576_00942</name>
</gene>
<accession>A0A6J7GV70</accession>